<dbReference type="GeneID" id="63727858"/>
<keyword evidence="2" id="KW-1185">Reference proteome</keyword>
<evidence type="ECO:0000313" key="2">
    <source>
        <dbReference type="Proteomes" id="UP000184073"/>
    </source>
</evidence>
<dbReference type="STRING" id="1036611.A0A1L9PK84"/>
<name>A0A1L9PK84_ASPVE</name>
<sequence length="324" mass="35539">MQPAVTRYVNGEIRAYYTHSSPMTVGSLKPAATYSINPYTTDNSRWLTHAVSASLDRAVYLNRYSAICINQTGHPLWRHDFEPSPESNSVAGGGCAFSRDGSHLWVYRPDAMNDCGPDLLVVLDASSGAEIAREELDSVGQGAIITVHPDGRNILFDVGEGQDGVKMYRAVLAGDNDKIELHSYGWEDRCLLDMAPDGRTFMTVDHNVGDAAFHAFPGGDVLLRVSVEDFGYEGDEDDEDDEACIHYIGGFLDLNTAVVTVKGETEDEEWVHYHAVDVRTGAHLGRLDAHPHNDEAEGFQPLGDGTWVESDDGNVVRHRFVAAI</sequence>
<proteinExistence type="predicted"/>
<protein>
    <recommendedName>
        <fullName evidence="3">Dipeptidylpeptidase IV N-terminal domain-containing protein</fullName>
    </recommendedName>
</protein>
<gene>
    <name evidence="1" type="ORF">ASPVEDRAFT_41457</name>
</gene>
<dbReference type="Proteomes" id="UP000184073">
    <property type="component" value="Unassembled WGS sequence"/>
</dbReference>
<evidence type="ECO:0000313" key="1">
    <source>
        <dbReference type="EMBL" id="OJJ01901.1"/>
    </source>
</evidence>
<organism evidence="1 2">
    <name type="scientific">Aspergillus versicolor CBS 583.65</name>
    <dbReference type="NCBI Taxonomy" id="1036611"/>
    <lineage>
        <taxon>Eukaryota</taxon>
        <taxon>Fungi</taxon>
        <taxon>Dikarya</taxon>
        <taxon>Ascomycota</taxon>
        <taxon>Pezizomycotina</taxon>
        <taxon>Eurotiomycetes</taxon>
        <taxon>Eurotiomycetidae</taxon>
        <taxon>Eurotiales</taxon>
        <taxon>Aspergillaceae</taxon>
        <taxon>Aspergillus</taxon>
        <taxon>Aspergillus subgen. Nidulantes</taxon>
    </lineage>
</organism>
<dbReference type="VEuPathDB" id="FungiDB:ASPVEDRAFT_41457"/>
<dbReference type="SUPFAM" id="SSF50998">
    <property type="entry name" value="Quinoprotein alcohol dehydrogenase-like"/>
    <property type="match status" value="1"/>
</dbReference>
<accession>A0A1L9PK84</accession>
<reference evidence="2" key="1">
    <citation type="journal article" date="2017" name="Genome Biol.">
        <title>Comparative genomics reveals high biological diversity and specific adaptations in the industrially and medically important fungal genus Aspergillus.</title>
        <authorList>
            <person name="de Vries R.P."/>
            <person name="Riley R."/>
            <person name="Wiebenga A."/>
            <person name="Aguilar-Osorio G."/>
            <person name="Amillis S."/>
            <person name="Uchima C.A."/>
            <person name="Anderluh G."/>
            <person name="Asadollahi M."/>
            <person name="Askin M."/>
            <person name="Barry K."/>
            <person name="Battaglia E."/>
            <person name="Bayram O."/>
            <person name="Benocci T."/>
            <person name="Braus-Stromeyer S.A."/>
            <person name="Caldana C."/>
            <person name="Canovas D."/>
            <person name="Cerqueira G.C."/>
            <person name="Chen F."/>
            <person name="Chen W."/>
            <person name="Choi C."/>
            <person name="Clum A."/>
            <person name="Dos Santos R.A."/>
            <person name="Damasio A.R."/>
            <person name="Diallinas G."/>
            <person name="Emri T."/>
            <person name="Fekete E."/>
            <person name="Flipphi M."/>
            <person name="Freyberg S."/>
            <person name="Gallo A."/>
            <person name="Gournas C."/>
            <person name="Habgood R."/>
            <person name="Hainaut M."/>
            <person name="Harispe M.L."/>
            <person name="Henrissat B."/>
            <person name="Hilden K.S."/>
            <person name="Hope R."/>
            <person name="Hossain A."/>
            <person name="Karabika E."/>
            <person name="Karaffa L."/>
            <person name="Karanyi Z."/>
            <person name="Krasevec N."/>
            <person name="Kuo A."/>
            <person name="Kusch H."/>
            <person name="LaButti K."/>
            <person name="Lagendijk E.L."/>
            <person name="Lapidus A."/>
            <person name="Levasseur A."/>
            <person name="Lindquist E."/>
            <person name="Lipzen A."/>
            <person name="Logrieco A.F."/>
            <person name="MacCabe A."/>
            <person name="Maekelae M.R."/>
            <person name="Malavazi I."/>
            <person name="Melin P."/>
            <person name="Meyer V."/>
            <person name="Mielnichuk N."/>
            <person name="Miskei M."/>
            <person name="Molnar A.P."/>
            <person name="Mule G."/>
            <person name="Ngan C.Y."/>
            <person name="Orejas M."/>
            <person name="Orosz E."/>
            <person name="Ouedraogo J.P."/>
            <person name="Overkamp K.M."/>
            <person name="Park H.-S."/>
            <person name="Perrone G."/>
            <person name="Piumi F."/>
            <person name="Punt P.J."/>
            <person name="Ram A.F."/>
            <person name="Ramon A."/>
            <person name="Rauscher S."/>
            <person name="Record E."/>
            <person name="Riano-Pachon D.M."/>
            <person name="Robert V."/>
            <person name="Roehrig J."/>
            <person name="Ruller R."/>
            <person name="Salamov A."/>
            <person name="Salih N.S."/>
            <person name="Samson R.A."/>
            <person name="Sandor E."/>
            <person name="Sanguinetti M."/>
            <person name="Schuetze T."/>
            <person name="Sepcic K."/>
            <person name="Shelest E."/>
            <person name="Sherlock G."/>
            <person name="Sophianopoulou V."/>
            <person name="Squina F.M."/>
            <person name="Sun H."/>
            <person name="Susca A."/>
            <person name="Todd R.B."/>
            <person name="Tsang A."/>
            <person name="Unkles S.E."/>
            <person name="van de Wiele N."/>
            <person name="van Rossen-Uffink D."/>
            <person name="Oliveira J.V."/>
            <person name="Vesth T.C."/>
            <person name="Visser J."/>
            <person name="Yu J.-H."/>
            <person name="Zhou M."/>
            <person name="Andersen M.R."/>
            <person name="Archer D.B."/>
            <person name="Baker S.E."/>
            <person name="Benoit I."/>
            <person name="Brakhage A.A."/>
            <person name="Braus G.H."/>
            <person name="Fischer R."/>
            <person name="Frisvad J.C."/>
            <person name="Goldman G.H."/>
            <person name="Houbraken J."/>
            <person name="Oakley B."/>
            <person name="Pocsi I."/>
            <person name="Scazzocchio C."/>
            <person name="Seiboth B."/>
            <person name="vanKuyk P.A."/>
            <person name="Wortman J."/>
            <person name="Dyer P.S."/>
            <person name="Grigoriev I.V."/>
        </authorList>
    </citation>
    <scope>NUCLEOTIDE SEQUENCE [LARGE SCALE GENOMIC DNA]</scope>
    <source>
        <strain evidence="2">CBS 583.65</strain>
    </source>
</reference>
<dbReference type="RefSeq" id="XP_040667663.1">
    <property type="nucleotide sequence ID" value="XM_040812347.1"/>
</dbReference>
<evidence type="ECO:0008006" key="3">
    <source>
        <dbReference type="Google" id="ProtNLM"/>
    </source>
</evidence>
<dbReference type="EMBL" id="KV878128">
    <property type="protein sequence ID" value="OJJ01901.1"/>
    <property type="molecule type" value="Genomic_DNA"/>
</dbReference>
<dbReference type="OrthoDB" id="4965730at2759"/>
<dbReference type="InterPro" id="IPR011047">
    <property type="entry name" value="Quinoprotein_ADH-like_sf"/>
</dbReference>
<dbReference type="AlphaFoldDB" id="A0A1L9PK84"/>